<keyword evidence="4" id="KW-0233">DNA recombination</keyword>
<dbReference type="Pfam" id="PF00589">
    <property type="entry name" value="Phage_integrase"/>
    <property type="match status" value="1"/>
</dbReference>
<dbReference type="Pfam" id="PF22022">
    <property type="entry name" value="Phage_int_M"/>
    <property type="match status" value="1"/>
</dbReference>
<dbReference type="EMBL" id="LS398110">
    <property type="protein sequence ID" value="SPP97173.1"/>
    <property type="molecule type" value="Genomic_DNA"/>
</dbReference>
<proteinExistence type="inferred from homology"/>
<dbReference type="PANTHER" id="PTHR30629:SF2">
    <property type="entry name" value="PROPHAGE INTEGRASE INTS-RELATED"/>
    <property type="match status" value="1"/>
</dbReference>
<dbReference type="GO" id="GO:0003677">
    <property type="term" value="F:DNA binding"/>
    <property type="evidence" value="ECO:0007669"/>
    <property type="project" value="UniProtKB-KW"/>
</dbReference>
<feature type="domain" description="Tyr recombinase" evidence="5">
    <location>
        <begin position="69"/>
        <end position="242"/>
    </location>
</feature>
<evidence type="ECO:0000259" key="5">
    <source>
        <dbReference type="PROSITE" id="PS51898"/>
    </source>
</evidence>
<organism evidence="6 7">
    <name type="scientific">Bradyrhizobium vignae</name>
    <dbReference type="NCBI Taxonomy" id="1549949"/>
    <lineage>
        <taxon>Bacteria</taxon>
        <taxon>Pseudomonadati</taxon>
        <taxon>Pseudomonadota</taxon>
        <taxon>Alphaproteobacteria</taxon>
        <taxon>Hyphomicrobiales</taxon>
        <taxon>Nitrobacteraceae</taxon>
        <taxon>Bradyrhizobium</taxon>
    </lineage>
</organism>
<dbReference type="InterPro" id="IPR053876">
    <property type="entry name" value="Phage_int_M"/>
</dbReference>
<dbReference type="GO" id="GO:0015074">
    <property type="term" value="P:DNA integration"/>
    <property type="evidence" value="ECO:0007669"/>
    <property type="project" value="UniProtKB-KW"/>
</dbReference>
<name>A0A2U3Q6V5_9BRAD</name>
<evidence type="ECO:0000313" key="6">
    <source>
        <dbReference type="EMBL" id="SPP97173.1"/>
    </source>
</evidence>
<dbReference type="GO" id="GO:0006310">
    <property type="term" value="P:DNA recombination"/>
    <property type="evidence" value="ECO:0007669"/>
    <property type="project" value="UniProtKB-KW"/>
</dbReference>
<dbReference type="PANTHER" id="PTHR30629">
    <property type="entry name" value="PROPHAGE INTEGRASE"/>
    <property type="match status" value="1"/>
</dbReference>
<dbReference type="PROSITE" id="PS51898">
    <property type="entry name" value="TYR_RECOMBINASE"/>
    <property type="match status" value="1"/>
</dbReference>
<evidence type="ECO:0000256" key="1">
    <source>
        <dbReference type="ARBA" id="ARBA00008857"/>
    </source>
</evidence>
<evidence type="ECO:0000256" key="4">
    <source>
        <dbReference type="ARBA" id="ARBA00023172"/>
    </source>
</evidence>
<evidence type="ECO:0000256" key="3">
    <source>
        <dbReference type="ARBA" id="ARBA00023125"/>
    </source>
</evidence>
<dbReference type="InterPro" id="IPR011010">
    <property type="entry name" value="DNA_brk_join_enz"/>
</dbReference>
<dbReference type="SUPFAM" id="SSF56349">
    <property type="entry name" value="DNA breaking-rejoining enzymes"/>
    <property type="match status" value="1"/>
</dbReference>
<gene>
    <name evidence="6" type="ORF">BRAD3257_6272</name>
</gene>
<dbReference type="InterPro" id="IPR013762">
    <property type="entry name" value="Integrase-like_cat_sf"/>
</dbReference>
<evidence type="ECO:0000256" key="2">
    <source>
        <dbReference type="ARBA" id="ARBA00022908"/>
    </source>
</evidence>
<comment type="similarity">
    <text evidence="1">Belongs to the 'phage' integrase family.</text>
</comment>
<dbReference type="AlphaFoldDB" id="A0A2U3Q6V5"/>
<keyword evidence="2" id="KW-0229">DNA integration</keyword>
<keyword evidence="3" id="KW-0238">DNA-binding</keyword>
<accession>A0A2U3Q6V5</accession>
<reference evidence="6 7" key="1">
    <citation type="submission" date="2018-03" db="EMBL/GenBank/DDBJ databases">
        <authorList>
            <person name="Gully D."/>
        </authorList>
    </citation>
    <scope>NUCLEOTIDE SEQUENCE [LARGE SCALE GENOMIC DNA]</scope>
    <source>
        <strain evidence="6">ORS3257</strain>
    </source>
</reference>
<dbReference type="CDD" id="cd00801">
    <property type="entry name" value="INT_P4_C"/>
    <property type="match status" value="1"/>
</dbReference>
<dbReference type="InterPro" id="IPR002104">
    <property type="entry name" value="Integrase_catalytic"/>
</dbReference>
<sequence>MDTISTDDVLAALKPIWTTKAETASRVRGRIEKVLDAAKAKGFREGENPARWRGHLDHLLPKPSKLARGHHPAMAYEQLPAFIADLRLREATAALALEFCILTAARSGEVLGMLWSEIDFDKKTWTVPAKRMKAGRQHRVPLSSRAVAILRQLEKLKTSDFVFAGQKRNRPLSNMAMDMMLRRTKVGDVTVHGFRSSFRDWAGNVSSFPREIVETALAHVIGDKAEQAYRRSDALDKRRKLMVRNPMQAGH</sequence>
<dbReference type="InterPro" id="IPR050808">
    <property type="entry name" value="Phage_Integrase"/>
</dbReference>
<dbReference type="Gene3D" id="1.10.443.10">
    <property type="entry name" value="Intergrase catalytic core"/>
    <property type="match status" value="1"/>
</dbReference>
<dbReference type="InterPro" id="IPR010998">
    <property type="entry name" value="Integrase_recombinase_N"/>
</dbReference>
<dbReference type="Gene3D" id="1.10.150.130">
    <property type="match status" value="1"/>
</dbReference>
<protein>
    <submittedName>
        <fullName evidence="6">Phage integrase</fullName>
    </submittedName>
</protein>
<evidence type="ECO:0000313" key="7">
    <source>
        <dbReference type="Proteomes" id="UP000246085"/>
    </source>
</evidence>
<dbReference type="Proteomes" id="UP000246085">
    <property type="component" value="Chromosome BRAD3257"/>
</dbReference>
<dbReference type="KEGG" id="bvz:BRAD3257_6272"/>
<dbReference type="RefSeq" id="WP_347338403.1">
    <property type="nucleotide sequence ID" value="NZ_LS398110.1"/>
</dbReference>